<evidence type="ECO:0000313" key="2">
    <source>
        <dbReference type="Proteomes" id="UP000193642"/>
    </source>
</evidence>
<reference evidence="1 2" key="1">
    <citation type="submission" date="2016-07" db="EMBL/GenBank/DDBJ databases">
        <title>Pervasive Adenine N6-methylation of Active Genes in Fungi.</title>
        <authorList>
            <consortium name="DOE Joint Genome Institute"/>
            <person name="Mondo S.J."/>
            <person name="Dannebaum R.O."/>
            <person name="Kuo R.C."/>
            <person name="Labutti K."/>
            <person name="Haridas S."/>
            <person name="Kuo A."/>
            <person name="Salamov A."/>
            <person name="Ahrendt S.R."/>
            <person name="Lipzen A."/>
            <person name="Sullivan W."/>
            <person name="Andreopoulos W.B."/>
            <person name="Clum A."/>
            <person name="Lindquist E."/>
            <person name="Daum C."/>
            <person name="Ramamoorthy G.K."/>
            <person name="Gryganskyi A."/>
            <person name="Culley D."/>
            <person name="Magnuson J.K."/>
            <person name="James T.Y."/>
            <person name="O'Malley M.A."/>
            <person name="Stajich J.E."/>
            <person name="Spatafora J.W."/>
            <person name="Visel A."/>
            <person name="Grigoriev I.V."/>
        </authorList>
    </citation>
    <scope>NUCLEOTIDE SEQUENCE [LARGE SCALE GENOMIC DNA]</scope>
    <source>
        <strain evidence="1 2">JEL800</strain>
    </source>
</reference>
<accession>A0A1Y2CED8</accession>
<dbReference type="EMBL" id="MCGO01000020">
    <property type="protein sequence ID" value="ORY45257.1"/>
    <property type="molecule type" value="Genomic_DNA"/>
</dbReference>
<gene>
    <name evidence="1" type="ORF">BCR33DRAFT_716547</name>
</gene>
<name>A0A1Y2CED8_9FUNG</name>
<dbReference type="Proteomes" id="UP000193642">
    <property type="component" value="Unassembled WGS sequence"/>
</dbReference>
<protein>
    <submittedName>
        <fullName evidence="1">Uncharacterized protein</fullName>
    </submittedName>
</protein>
<dbReference type="AlphaFoldDB" id="A0A1Y2CED8"/>
<evidence type="ECO:0000313" key="1">
    <source>
        <dbReference type="EMBL" id="ORY45257.1"/>
    </source>
</evidence>
<proteinExistence type="predicted"/>
<sequence>MSTSHTPSTYIILAPCRPWVGFSRSDGVYVKQPPEPLVFTTPVWSQRQHEASNRYNHTRYSIAEMNGQYGPHGYHSDRADLSNTIKRTFDPRVPSWTSCQSYRPHYDHRIAEAGCPELQMQIGLGSLQARSATASTLLEPQAKLTTSSSYSFVVTSC</sequence>
<comment type="caution">
    <text evidence="1">The sequence shown here is derived from an EMBL/GenBank/DDBJ whole genome shotgun (WGS) entry which is preliminary data.</text>
</comment>
<keyword evidence="2" id="KW-1185">Reference proteome</keyword>
<organism evidence="1 2">
    <name type="scientific">Rhizoclosmatium globosum</name>
    <dbReference type="NCBI Taxonomy" id="329046"/>
    <lineage>
        <taxon>Eukaryota</taxon>
        <taxon>Fungi</taxon>
        <taxon>Fungi incertae sedis</taxon>
        <taxon>Chytridiomycota</taxon>
        <taxon>Chytridiomycota incertae sedis</taxon>
        <taxon>Chytridiomycetes</taxon>
        <taxon>Chytridiales</taxon>
        <taxon>Chytriomycetaceae</taxon>
        <taxon>Rhizoclosmatium</taxon>
    </lineage>
</organism>